<dbReference type="SMART" id="SM00346">
    <property type="entry name" value="HTH_ICLR"/>
    <property type="match status" value="1"/>
</dbReference>
<dbReference type="InterPro" id="IPR029016">
    <property type="entry name" value="GAF-like_dom_sf"/>
</dbReference>
<dbReference type="PROSITE" id="PS51077">
    <property type="entry name" value="HTH_ICLR"/>
    <property type="match status" value="1"/>
</dbReference>
<keyword evidence="1" id="KW-0805">Transcription regulation</keyword>
<comment type="caution">
    <text evidence="6">The sequence shown here is derived from an EMBL/GenBank/DDBJ whole genome shotgun (WGS) entry which is preliminary data.</text>
</comment>
<protein>
    <submittedName>
        <fullName evidence="6">Transcriptional regulator</fullName>
    </submittedName>
</protein>
<evidence type="ECO:0000256" key="3">
    <source>
        <dbReference type="ARBA" id="ARBA00023163"/>
    </source>
</evidence>
<dbReference type="Pfam" id="PF09339">
    <property type="entry name" value="HTH_IclR"/>
    <property type="match status" value="1"/>
</dbReference>
<dbReference type="PANTHER" id="PTHR30136:SF35">
    <property type="entry name" value="HTH-TYPE TRANSCRIPTIONAL REGULATOR RV1719"/>
    <property type="match status" value="1"/>
</dbReference>
<keyword evidence="3" id="KW-0804">Transcription</keyword>
<dbReference type="Gene3D" id="1.10.10.10">
    <property type="entry name" value="Winged helix-like DNA-binding domain superfamily/Winged helix DNA-binding domain"/>
    <property type="match status" value="1"/>
</dbReference>
<evidence type="ECO:0000313" key="6">
    <source>
        <dbReference type="EMBL" id="GLR53616.1"/>
    </source>
</evidence>
<dbReference type="SUPFAM" id="SSF55781">
    <property type="entry name" value="GAF domain-like"/>
    <property type="match status" value="1"/>
</dbReference>
<proteinExistence type="predicted"/>
<reference evidence="7" key="1">
    <citation type="journal article" date="2019" name="Int. J. Syst. Evol. Microbiol.">
        <title>The Global Catalogue of Microorganisms (GCM) 10K type strain sequencing project: providing services to taxonomists for standard genome sequencing and annotation.</title>
        <authorList>
            <consortium name="The Broad Institute Genomics Platform"/>
            <consortium name="The Broad Institute Genome Sequencing Center for Infectious Disease"/>
            <person name="Wu L."/>
            <person name="Ma J."/>
        </authorList>
    </citation>
    <scope>NUCLEOTIDE SEQUENCE [LARGE SCALE GENOMIC DNA]</scope>
    <source>
        <strain evidence="7">NBRC 102122</strain>
    </source>
</reference>
<dbReference type="PROSITE" id="PS51078">
    <property type="entry name" value="ICLR_ED"/>
    <property type="match status" value="1"/>
</dbReference>
<name>A0ABQ5ZND5_9HYPH</name>
<feature type="domain" description="HTH iclR-type" evidence="4">
    <location>
        <begin position="11"/>
        <end position="75"/>
    </location>
</feature>
<evidence type="ECO:0000259" key="4">
    <source>
        <dbReference type="PROSITE" id="PS51077"/>
    </source>
</evidence>
<dbReference type="InterPro" id="IPR014757">
    <property type="entry name" value="Tscrpt_reg_IclR_C"/>
</dbReference>
<dbReference type="SUPFAM" id="SSF46785">
    <property type="entry name" value="Winged helix' DNA-binding domain"/>
    <property type="match status" value="1"/>
</dbReference>
<dbReference type="EMBL" id="BSOP01000042">
    <property type="protein sequence ID" value="GLR53616.1"/>
    <property type="molecule type" value="Genomic_DNA"/>
</dbReference>
<evidence type="ECO:0000256" key="1">
    <source>
        <dbReference type="ARBA" id="ARBA00023015"/>
    </source>
</evidence>
<dbReference type="Gene3D" id="3.30.450.40">
    <property type="match status" value="1"/>
</dbReference>
<dbReference type="Proteomes" id="UP001156702">
    <property type="component" value="Unassembled WGS sequence"/>
</dbReference>
<evidence type="ECO:0000259" key="5">
    <source>
        <dbReference type="PROSITE" id="PS51078"/>
    </source>
</evidence>
<feature type="domain" description="IclR-ED" evidence="5">
    <location>
        <begin position="76"/>
        <end position="259"/>
    </location>
</feature>
<evidence type="ECO:0000256" key="2">
    <source>
        <dbReference type="ARBA" id="ARBA00023125"/>
    </source>
</evidence>
<keyword evidence="2" id="KW-0238">DNA-binding</keyword>
<organism evidence="6 7">
    <name type="scientific">Shinella yambaruensis</name>
    <dbReference type="NCBI Taxonomy" id="415996"/>
    <lineage>
        <taxon>Bacteria</taxon>
        <taxon>Pseudomonadati</taxon>
        <taxon>Pseudomonadota</taxon>
        <taxon>Alphaproteobacteria</taxon>
        <taxon>Hyphomicrobiales</taxon>
        <taxon>Rhizobiaceae</taxon>
        <taxon>Shinella</taxon>
    </lineage>
</organism>
<dbReference type="Pfam" id="PF01614">
    <property type="entry name" value="IclR_C"/>
    <property type="match status" value="1"/>
</dbReference>
<dbReference type="InterPro" id="IPR050707">
    <property type="entry name" value="HTH_MetabolicPath_Reg"/>
</dbReference>
<sequence>MTSDKAELQESGAVKSAMRVLDLFEYLGRWGDKTHTEIARELDIPKSSLTQLLKTLVRRGYLIYQPASKGYELGPAIADLARRVGDSTDLVSVAAPVLSWITGETQESCALNFIKGDRSEVVAAVTSPRRLLYHMQSGDSAPLYATSGGKALLAHLPEEMRRDYLSRVVLEPITPNTITTIPALEAELADVRAKGYAQVVEEFTIGIAGVARPVLSASGFPLASLNIAMPIARFEDAARDRCLAVLEKAVADIRHQCGWI</sequence>
<gene>
    <name evidence="6" type="ORF">GCM10007923_48320</name>
</gene>
<accession>A0ABQ5ZND5</accession>
<dbReference type="InterPro" id="IPR036388">
    <property type="entry name" value="WH-like_DNA-bd_sf"/>
</dbReference>
<dbReference type="RefSeq" id="WP_244767681.1">
    <property type="nucleotide sequence ID" value="NZ_BSOP01000042.1"/>
</dbReference>
<evidence type="ECO:0000313" key="7">
    <source>
        <dbReference type="Proteomes" id="UP001156702"/>
    </source>
</evidence>
<dbReference type="InterPro" id="IPR005471">
    <property type="entry name" value="Tscrpt_reg_IclR_N"/>
</dbReference>
<keyword evidence="7" id="KW-1185">Reference proteome</keyword>
<dbReference type="PANTHER" id="PTHR30136">
    <property type="entry name" value="HELIX-TURN-HELIX TRANSCRIPTIONAL REGULATOR, ICLR FAMILY"/>
    <property type="match status" value="1"/>
</dbReference>
<dbReference type="InterPro" id="IPR036390">
    <property type="entry name" value="WH_DNA-bd_sf"/>
</dbReference>